<dbReference type="Gene3D" id="3.40.50.300">
    <property type="entry name" value="P-loop containing nucleotide triphosphate hydrolases"/>
    <property type="match status" value="1"/>
</dbReference>
<organism evidence="4 5">
    <name type="scientific">Paenibacillus phage Wanderer</name>
    <dbReference type="NCBI Taxonomy" id="2249779"/>
    <lineage>
        <taxon>Viruses</taxon>
        <taxon>Duplodnaviria</taxon>
        <taxon>Heunggongvirae</taxon>
        <taxon>Uroviricota</taxon>
        <taxon>Caudoviricetes</taxon>
        <taxon>Gochnauervirinae</taxon>
        <taxon>Wanderervirus</taxon>
        <taxon>Wanderervirus wanderer</taxon>
    </lineage>
</organism>
<keyword evidence="4" id="KW-0547">Nucleotide-binding</keyword>
<keyword evidence="1" id="KW-0378">Hydrolase</keyword>
<keyword evidence="4" id="KW-0347">Helicase</keyword>
<gene>
    <name evidence="4" type="ORF">WANDERER_48</name>
</gene>
<dbReference type="Pfam" id="PF00176">
    <property type="entry name" value="SNF2-rel_dom"/>
    <property type="match status" value="1"/>
</dbReference>
<dbReference type="Proteomes" id="UP000255890">
    <property type="component" value="Segment"/>
</dbReference>
<keyword evidence="4" id="KW-0067">ATP-binding</keyword>
<dbReference type="GO" id="GO:0005524">
    <property type="term" value="F:ATP binding"/>
    <property type="evidence" value="ECO:0007669"/>
    <property type="project" value="InterPro"/>
</dbReference>
<dbReference type="GO" id="GO:0006281">
    <property type="term" value="P:DNA repair"/>
    <property type="evidence" value="ECO:0007669"/>
    <property type="project" value="TreeGrafter"/>
</dbReference>
<evidence type="ECO:0000259" key="2">
    <source>
        <dbReference type="PROSITE" id="PS51192"/>
    </source>
</evidence>
<feature type="domain" description="Helicase ATP-binding" evidence="2">
    <location>
        <begin position="17"/>
        <end position="166"/>
    </location>
</feature>
<reference evidence="5" key="1">
    <citation type="submission" date="2018-06" db="EMBL/GenBank/DDBJ databases">
        <authorList>
            <person name="Merrill B.D."/>
            <person name="Payne A.M."/>
            <person name="Hilton J.A."/>
            <person name="Ward A.T."/>
            <person name="Fajardo C.P."/>
            <person name="Velez K."/>
            <person name="Hope S."/>
            <person name="Tsourkas P.K."/>
        </authorList>
    </citation>
    <scope>NUCLEOTIDE SEQUENCE [LARGE SCALE GENOMIC DNA]</scope>
</reference>
<evidence type="ECO:0000256" key="1">
    <source>
        <dbReference type="ARBA" id="ARBA00022801"/>
    </source>
</evidence>
<feature type="domain" description="Helicase C-terminal" evidence="3">
    <location>
        <begin position="281"/>
        <end position="420"/>
    </location>
</feature>
<dbReference type="InterPro" id="IPR001650">
    <property type="entry name" value="Helicase_C-like"/>
</dbReference>
<dbReference type="PANTHER" id="PTHR45766:SF6">
    <property type="entry name" value="SWI_SNF-RELATED MATRIX-ASSOCIATED ACTIN-DEPENDENT REGULATOR OF CHROMATIN SUBFAMILY A-LIKE PROTEIN 1"/>
    <property type="match status" value="1"/>
</dbReference>
<dbReference type="PROSITE" id="PS51192">
    <property type="entry name" value="HELICASE_ATP_BIND_1"/>
    <property type="match status" value="1"/>
</dbReference>
<dbReference type="GO" id="GO:0031297">
    <property type="term" value="P:replication fork processing"/>
    <property type="evidence" value="ECO:0007669"/>
    <property type="project" value="TreeGrafter"/>
</dbReference>
<dbReference type="InterPro" id="IPR000330">
    <property type="entry name" value="SNF2_N"/>
</dbReference>
<accession>A0A345ARL1</accession>
<dbReference type="EMBL" id="MH431930">
    <property type="protein sequence ID" value="AXF39465.1"/>
    <property type="molecule type" value="Genomic_DNA"/>
</dbReference>
<dbReference type="GO" id="GO:0016787">
    <property type="term" value="F:hydrolase activity"/>
    <property type="evidence" value="ECO:0007669"/>
    <property type="project" value="UniProtKB-KW"/>
</dbReference>
<evidence type="ECO:0000259" key="3">
    <source>
        <dbReference type="PROSITE" id="PS51194"/>
    </source>
</evidence>
<dbReference type="GO" id="GO:0004386">
    <property type="term" value="F:helicase activity"/>
    <property type="evidence" value="ECO:0007669"/>
    <property type="project" value="UniProtKB-KW"/>
</dbReference>
<dbReference type="Gene3D" id="3.40.50.10810">
    <property type="entry name" value="Tandem AAA-ATPase domain"/>
    <property type="match status" value="1"/>
</dbReference>
<dbReference type="SUPFAM" id="SSF52540">
    <property type="entry name" value="P-loop containing nucleoside triphosphate hydrolases"/>
    <property type="match status" value="2"/>
</dbReference>
<dbReference type="InterPro" id="IPR027417">
    <property type="entry name" value="P-loop_NTPase"/>
</dbReference>
<name>A0A345ARL1_9CAUD</name>
<sequence length="423" mass="49048">MEGDSIIKLFPHQVKLLEQTKAFNRVAYYASMGLGKTFLAGEKHRQLGAPIALVVCQKSKIEDWAGHFEQYYNYPVIKFDKQSIHDLPQACILIINYDRIWRRPEIRNLSNYTLICDESSYLANEKAKKTKFIMSLSFDNLILLSGTPTGGKYEQLWAQAQLLGWRISKKLYWDQYIKTKTIENVGGFPIRVITGYKNIDRLKGKLRQHGAIFMTTDDAGIVLPEKVDTILSVKKTKQYREFQKHRMIEIDGKTLVGDTTLTKMLYLRQLAGMYNPEKPERLRELLESTSDRVIVFYNFRAEFEVIQNLCQTLERPLSMINGDGRDLTAYLERDDSVTAVQFQSGALGENLQLAKHAVYMSPPLDSILFEQSLARIRRIGQQSDTCFYYHLVTKGSIEEHIYETLKKRKDFTQYLFEELEDQP</sequence>
<dbReference type="PANTHER" id="PTHR45766">
    <property type="entry name" value="DNA ANNEALING HELICASE AND ENDONUCLEASE ZRANB3 FAMILY MEMBER"/>
    <property type="match status" value="1"/>
</dbReference>
<dbReference type="InterPro" id="IPR038718">
    <property type="entry name" value="SNF2-like_sf"/>
</dbReference>
<keyword evidence="5" id="KW-1185">Reference proteome</keyword>
<evidence type="ECO:0000313" key="5">
    <source>
        <dbReference type="Proteomes" id="UP000255890"/>
    </source>
</evidence>
<proteinExistence type="predicted"/>
<protein>
    <submittedName>
        <fullName evidence="4">Helicase</fullName>
    </submittedName>
</protein>
<dbReference type="SMART" id="SM00487">
    <property type="entry name" value="DEXDc"/>
    <property type="match status" value="1"/>
</dbReference>
<evidence type="ECO:0000313" key="4">
    <source>
        <dbReference type="EMBL" id="AXF39465.1"/>
    </source>
</evidence>
<dbReference type="InterPro" id="IPR014001">
    <property type="entry name" value="Helicase_ATP-bd"/>
</dbReference>
<dbReference type="PROSITE" id="PS51194">
    <property type="entry name" value="HELICASE_CTER"/>
    <property type="match status" value="1"/>
</dbReference>